<dbReference type="AlphaFoldDB" id="A0AA41UL03"/>
<gene>
    <name evidence="1" type="ORF">MRX98_15420</name>
</gene>
<reference evidence="1" key="1">
    <citation type="submission" date="2022-04" db="EMBL/GenBank/DDBJ databases">
        <title>Desulfatitalea alkaliphila sp. nov., a novel anaerobic sulfate-reducing bacterium isolated from terrestrial mud volcano, Taman Peninsula, Russia.</title>
        <authorList>
            <person name="Khomyakova M.A."/>
            <person name="Merkel A.Y."/>
            <person name="Slobodkin A.I."/>
        </authorList>
    </citation>
    <scope>NUCLEOTIDE SEQUENCE</scope>
    <source>
        <strain evidence="1">M08but</strain>
    </source>
</reference>
<name>A0AA41UL03_9BACT</name>
<comment type="caution">
    <text evidence="1">The sequence shown here is derived from an EMBL/GenBank/DDBJ whole genome shotgun (WGS) entry which is preliminary data.</text>
</comment>
<sequence>MYAMSLTSKTTISPPTMVCKRHHGSALIAIIAAILLFSVLAATLLPLVSSSRQQTAFHHLADQAYFLAESGYRMALHQYRQAQTMQQKVAALENMDGRRFQLEGVGSFEIRIFSYYFVLTNGAEPGVNSWKAVVAGTLPPELLENAIGQTQRLFIGNQDFEVNLSIEDNNQEITIILEDGEGFATPLPQHTIVYPFVRSNGFDPTTGFLSYENGGGGLFPSTHGRIIVGGRIVNYNYNNRDENRFEGIRDPSASSQDSNLEILSGAPIILTNFSRLHSTGIVGQGALTTHRELIFDGAFPQEPFLWEEVTEETFSETSAIANWETVDGSVAISAADGNRALFFEELSSNGGLATSAAAAGDRFTGYRGLTGGFLSYDVQVKLGFLNSLYPETEGDDSDSDAAPSFAGGLSFRLRTTDDNPSLSLTAFNGYGLSIVLGQTGFQLPGTALEAGPLVVLWQQTGGIDTRTWLAYSAIDFPAGGVALLVRLHEAVLLNFTNGEAAAIQAGERIFGENHGAMGTVLSSPILSTGAWNDGSAAGTLLLNKVTKGSTFQRNETLLVVGRSNSAAKVSNDVTMDKKENIIRIYRADLADYPRIAGNQKLQWPPDDGADEEAHTSPFRLIHWDAINDTINAPSELYAVPSSNTPDSILRTYHPNLISKPLSASPVAELGLHAFGDGAGDIFFDDFGFRLTYPVREAFPSPLQQ</sequence>
<keyword evidence="2" id="KW-1185">Reference proteome</keyword>
<dbReference type="RefSeq" id="WP_246911583.1">
    <property type="nucleotide sequence ID" value="NZ_JALJRB010000019.1"/>
</dbReference>
<evidence type="ECO:0000313" key="1">
    <source>
        <dbReference type="EMBL" id="MCJ8501972.1"/>
    </source>
</evidence>
<organism evidence="1 2">
    <name type="scientific">Desulfatitalea alkaliphila</name>
    <dbReference type="NCBI Taxonomy" id="2929485"/>
    <lineage>
        <taxon>Bacteria</taxon>
        <taxon>Pseudomonadati</taxon>
        <taxon>Thermodesulfobacteriota</taxon>
        <taxon>Desulfobacteria</taxon>
        <taxon>Desulfobacterales</taxon>
        <taxon>Desulfosarcinaceae</taxon>
        <taxon>Desulfatitalea</taxon>
    </lineage>
</organism>
<dbReference type="EMBL" id="JALJRB010000019">
    <property type="protein sequence ID" value="MCJ8501972.1"/>
    <property type="molecule type" value="Genomic_DNA"/>
</dbReference>
<accession>A0AA41UL03</accession>
<proteinExistence type="predicted"/>
<evidence type="ECO:0000313" key="2">
    <source>
        <dbReference type="Proteomes" id="UP001165427"/>
    </source>
</evidence>
<protein>
    <submittedName>
        <fullName evidence="1">Uncharacterized protein</fullName>
    </submittedName>
</protein>
<dbReference type="Proteomes" id="UP001165427">
    <property type="component" value="Unassembled WGS sequence"/>
</dbReference>